<evidence type="ECO:0000259" key="7">
    <source>
        <dbReference type="Pfam" id="PF24961"/>
    </source>
</evidence>
<dbReference type="PANTHER" id="PTHR33507:SF3">
    <property type="entry name" value="INNER MEMBRANE PROTEIN YBBJ"/>
    <property type="match status" value="1"/>
</dbReference>
<feature type="transmembrane region" description="Helical" evidence="5">
    <location>
        <begin position="272"/>
        <end position="290"/>
    </location>
</feature>
<name>A0A096CXQ0_9FIRM</name>
<dbReference type="AlphaFoldDB" id="A0A096CXQ0"/>
<keyword evidence="3 5" id="KW-1133">Transmembrane helix</keyword>
<evidence type="ECO:0000259" key="6">
    <source>
        <dbReference type="Pfam" id="PF01957"/>
    </source>
</evidence>
<evidence type="ECO:0000256" key="5">
    <source>
        <dbReference type="SAM" id="Phobius"/>
    </source>
</evidence>
<dbReference type="Pfam" id="PF24961">
    <property type="entry name" value="NfeD_membrane"/>
    <property type="match status" value="1"/>
</dbReference>
<dbReference type="Gene3D" id="2.40.50.140">
    <property type="entry name" value="Nucleic acid-binding proteins"/>
    <property type="match status" value="1"/>
</dbReference>
<evidence type="ECO:0000313" key="10">
    <source>
        <dbReference type="Proteomes" id="UP000029622"/>
    </source>
</evidence>
<evidence type="ECO:0000256" key="3">
    <source>
        <dbReference type="ARBA" id="ARBA00022989"/>
    </source>
</evidence>
<feature type="transmembrane region" description="Helical" evidence="5">
    <location>
        <begin position="222"/>
        <end position="242"/>
    </location>
</feature>
<evidence type="ECO:0000256" key="2">
    <source>
        <dbReference type="ARBA" id="ARBA00022692"/>
    </source>
</evidence>
<accession>A0A096CXQ0</accession>
<dbReference type="InterPro" id="IPR056738">
    <property type="entry name" value="NfeD1b_N"/>
</dbReference>
<dbReference type="Pfam" id="PF01957">
    <property type="entry name" value="NfeD"/>
    <property type="match status" value="1"/>
</dbReference>
<dbReference type="STRING" id="1156417.Y919_01075"/>
<dbReference type="InterPro" id="IPR002810">
    <property type="entry name" value="NfeD-like_C"/>
</dbReference>
<dbReference type="Pfam" id="PF25145">
    <property type="entry name" value="NfeD1b_N"/>
    <property type="match status" value="1"/>
</dbReference>
<reference evidence="9 10" key="1">
    <citation type="submission" date="2013-12" db="EMBL/GenBank/DDBJ databases">
        <title>Draft genome sequence of Caloranaerobacter sp. H53214.</title>
        <authorList>
            <person name="Jiang L.J."/>
            <person name="Shao Z.Z."/>
            <person name="Long M.N."/>
        </authorList>
    </citation>
    <scope>NUCLEOTIDE SEQUENCE [LARGE SCALE GENOMIC DNA]</scope>
    <source>
        <strain evidence="9 10">H53214</strain>
    </source>
</reference>
<keyword evidence="2 5" id="KW-0812">Transmembrane</keyword>
<feature type="domain" description="NfeD integral membrane" evidence="7">
    <location>
        <begin position="227"/>
        <end position="342"/>
    </location>
</feature>
<dbReference type="PANTHER" id="PTHR33507">
    <property type="entry name" value="INNER MEMBRANE PROTEIN YBBJ"/>
    <property type="match status" value="1"/>
</dbReference>
<dbReference type="SUPFAM" id="SSF52096">
    <property type="entry name" value="ClpP/crotonase"/>
    <property type="match status" value="1"/>
</dbReference>
<comment type="caution">
    <text evidence="9">The sequence shown here is derived from an EMBL/GenBank/DDBJ whole genome shotgun (WGS) entry which is preliminary data.</text>
</comment>
<dbReference type="SUPFAM" id="SSF141322">
    <property type="entry name" value="NfeD domain-like"/>
    <property type="match status" value="1"/>
</dbReference>
<feature type="transmembrane region" description="Helical" evidence="5">
    <location>
        <begin position="322"/>
        <end position="341"/>
    </location>
</feature>
<dbReference type="CDD" id="cd07021">
    <property type="entry name" value="Clp_protease_NfeD_like"/>
    <property type="match status" value="1"/>
</dbReference>
<dbReference type="InterPro" id="IPR052165">
    <property type="entry name" value="Membrane_assoc_protease"/>
</dbReference>
<dbReference type="Gene3D" id="3.90.226.10">
    <property type="entry name" value="2-enoyl-CoA Hydratase, Chain A, domain 1"/>
    <property type="match status" value="1"/>
</dbReference>
<dbReference type="EMBL" id="AZTB01000002">
    <property type="protein sequence ID" value="KGG81374.1"/>
    <property type="molecule type" value="Genomic_DNA"/>
</dbReference>
<dbReference type="InterPro" id="IPR029045">
    <property type="entry name" value="ClpP/crotonase-like_dom_sf"/>
</dbReference>
<evidence type="ECO:0000256" key="1">
    <source>
        <dbReference type="ARBA" id="ARBA00004141"/>
    </source>
</evidence>
<evidence type="ECO:0000259" key="8">
    <source>
        <dbReference type="Pfam" id="PF25145"/>
    </source>
</evidence>
<gene>
    <name evidence="9" type="ORF">Y919_01075</name>
</gene>
<proteinExistence type="predicted"/>
<keyword evidence="4 5" id="KW-0472">Membrane</keyword>
<feature type="domain" description="NfeD-like C-terminal" evidence="6">
    <location>
        <begin position="373"/>
        <end position="427"/>
    </location>
</feature>
<dbReference type="Proteomes" id="UP000029622">
    <property type="component" value="Unassembled WGS sequence"/>
</dbReference>
<feature type="domain" description="NfeD1b N-terminal" evidence="8">
    <location>
        <begin position="30"/>
        <end position="209"/>
    </location>
</feature>
<feature type="transmembrane region" description="Helical" evidence="5">
    <location>
        <begin position="297"/>
        <end position="316"/>
    </location>
</feature>
<evidence type="ECO:0000313" key="9">
    <source>
        <dbReference type="EMBL" id="KGG81374.1"/>
    </source>
</evidence>
<comment type="subcellular location">
    <subcellularLocation>
        <location evidence="1">Membrane</location>
        <topology evidence="1">Multi-pass membrane protein</topology>
    </subcellularLocation>
</comment>
<organism evidence="9 10">
    <name type="scientific">Caloranaerobacter azorensis H53214</name>
    <dbReference type="NCBI Taxonomy" id="1156417"/>
    <lineage>
        <taxon>Bacteria</taxon>
        <taxon>Bacillati</taxon>
        <taxon>Bacillota</taxon>
        <taxon>Tissierellia</taxon>
        <taxon>Tissierellales</taxon>
        <taxon>Thermohalobacteraceae</taxon>
        <taxon>Caloranaerobacter</taxon>
    </lineage>
</organism>
<evidence type="ECO:0000256" key="4">
    <source>
        <dbReference type="ARBA" id="ARBA00023136"/>
    </source>
</evidence>
<dbReference type="InterPro" id="IPR012340">
    <property type="entry name" value="NA-bd_OB-fold"/>
</dbReference>
<protein>
    <submittedName>
        <fullName evidence="9">Uncharacterized protein</fullName>
    </submittedName>
</protein>
<dbReference type="RefSeq" id="WP_035161533.1">
    <property type="nucleotide sequence ID" value="NZ_AZTB01000002.1"/>
</dbReference>
<sequence length="428" mass="46453">MKVRRVAVFFILLVLVLSSISVYSDEGNDVYVIPIKGEINKATYQFVKTKVEEISKYRPAAIIFEIDTYGGFIDNAIAIKDVIMEINTPTISFVNNKAESAGVLITIAGEKIVMAEGSTIGSAEPIPNTEKIISMWVSTLKTVAEQRGRDKELVAAMADKDIEIDGVVKKGKLLNLNYKEAKQLGFADYISNDYDDILDHFDINYNKVVKINTDLKMNIAKYLTNPYVSVLLISLGFLGFVIELFTPGFGVGGTLSLISFSLYFGGNIIVGNSGWGTVIIFLAGIVLLLIEVVMPGFGVPGIGGIICVIISIVLTSGSIESAMISLGIAIILTVLAVILLVKYGQTSPYLDKIVLRTRQNNKKGYVGVENKLEYVGKEGIAISLLRPAGIIDIEGNRIDAVSEGSFIEKGAKVKVIKVEGPRVVVRKL</sequence>
<dbReference type="InterPro" id="IPR056739">
    <property type="entry name" value="NfeD_membrane"/>
</dbReference>
<dbReference type="GO" id="GO:0005886">
    <property type="term" value="C:plasma membrane"/>
    <property type="evidence" value="ECO:0007669"/>
    <property type="project" value="TreeGrafter"/>
</dbReference>